<accession>A0A6L2LD75</accession>
<feature type="non-terminal residue" evidence="1">
    <location>
        <position position="574"/>
    </location>
</feature>
<gene>
    <name evidence="1" type="ORF">Tci_030540</name>
</gene>
<organism evidence="1">
    <name type="scientific">Tanacetum cinerariifolium</name>
    <name type="common">Dalmatian daisy</name>
    <name type="synonym">Chrysanthemum cinerariifolium</name>
    <dbReference type="NCBI Taxonomy" id="118510"/>
    <lineage>
        <taxon>Eukaryota</taxon>
        <taxon>Viridiplantae</taxon>
        <taxon>Streptophyta</taxon>
        <taxon>Embryophyta</taxon>
        <taxon>Tracheophyta</taxon>
        <taxon>Spermatophyta</taxon>
        <taxon>Magnoliopsida</taxon>
        <taxon>eudicotyledons</taxon>
        <taxon>Gunneridae</taxon>
        <taxon>Pentapetalae</taxon>
        <taxon>asterids</taxon>
        <taxon>campanulids</taxon>
        <taxon>Asterales</taxon>
        <taxon>Asteraceae</taxon>
        <taxon>Asteroideae</taxon>
        <taxon>Anthemideae</taxon>
        <taxon>Anthemidinae</taxon>
        <taxon>Tanacetum</taxon>
    </lineage>
</organism>
<reference evidence="1" key="1">
    <citation type="journal article" date="2019" name="Sci. Rep.">
        <title>Draft genome of Tanacetum cinerariifolium, the natural source of mosquito coil.</title>
        <authorList>
            <person name="Yamashiro T."/>
            <person name="Shiraishi A."/>
            <person name="Satake H."/>
            <person name="Nakayama K."/>
        </authorList>
    </citation>
    <scope>NUCLEOTIDE SEQUENCE</scope>
</reference>
<name>A0A6L2LD75_TANCI</name>
<proteinExistence type="predicted"/>
<evidence type="ECO:0000313" key="1">
    <source>
        <dbReference type="EMBL" id="GEU58562.1"/>
    </source>
</evidence>
<dbReference type="EMBL" id="BKCJ010004024">
    <property type="protein sequence ID" value="GEU58562.1"/>
    <property type="molecule type" value="Genomic_DNA"/>
</dbReference>
<sequence length="574" mass="64775">MFQQGEDPIECINKAIALLSVVASRRIATTSKGNYAAGQPRVMKCYVKEKGIRRDNTEDLNAYDSDCDDLSSAKAILMANLSSCDPKVLSEDTNSFTPNNLLMLSLVEQMTDHVAHLDKENQTNKMVNESLTTELERYKERVTIFEQRLNVDLNKREKIIDSQMDDLIQNRNAKLAAFLQEIDTFKKLFLIIVIAKEHAVIFVFDDEETLILEEGSLSKMLDKQNDPILIEKKIKISPIDYSKLNKIKEDFGKHFVTKKELSAEQPFWLIHSSSSETPFTSHTPVRIEAPSELSKDGRTRISQRVAMDSQRVDLIMGDIMTLQETVCIMEEEAYAASEAWAQLVGLNQTAHHELQTLRAQVYAQEYQLLLTSNTPRTPYSAATHFKGVTIPESEQPPRKRLCLSTLGSRYEVGESSTRGRGVDYGFIDTVEAEMRHQGIREVGYGIMDTWIDPTEAVPEMASTTLEKVNTRVTELAELHEHDTQDLYALLEDTGKDTSIYGRVLDGDSPVRFIGIRVLDEEIMEPQSRVGVVITGKDTSIYGRVLDGDSPVRFIGIRVLDEEIMEPQSRVGVVI</sequence>
<comment type="caution">
    <text evidence="1">The sequence shown here is derived from an EMBL/GenBank/DDBJ whole genome shotgun (WGS) entry which is preliminary data.</text>
</comment>
<protein>
    <submittedName>
        <fullName evidence="1">Uncharacterized protein</fullName>
    </submittedName>
</protein>
<dbReference type="AlphaFoldDB" id="A0A6L2LD75"/>